<dbReference type="EMBL" id="CAJVPI010005013">
    <property type="protein sequence ID" value="CAG8671331.1"/>
    <property type="molecule type" value="Genomic_DNA"/>
</dbReference>
<comment type="caution">
    <text evidence="1">The sequence shown here is derived from an EMBL/GenBank/DDBJ whole genome shotgun (WGS) entry which is preliminary data.</text>
</comment>
<sequence>TYDFEDQAEEVDNCHEVKVEYMKTRIGELLGWKKQEINDLERKQIWQIPFGKEVRLFGILKKIRYQGATNSFQALILDPNHKVYRPSSKENFPIIENSVCLFAEKDECWE</sequence>
<dbReference type="Proteomes" id="UP000789739">
    <property type="component" value="Unassembled WGS sequence"/>
</dbReference>
<dbReference type="AlphaFoldDB" id="A0A9N9EBZ8"/>
<feature type="non-terminal residue" evidence="1">
    <location>
        <position position="1"/>
    </location>
</feature>
<reference evidence="1" key="1">
    <citation type="submission" date="2021-06" db="EMBL/GenBank/DDBJ databases">
        <authorList>
            <person name="Kallberg Y."/>
            <person name="Tangrot J."/>
            <person name="Rosling A."/>
        </authorList>
    </citation>
    <scope>NUCLEOTIDE SEQUENCE</scope>
    <source>
        <strain evidence="1">BR232B</strain>
    </source>
</reference>
<name>A0A9N9EBZ8_9GLOM</name>
<gene>
    <name evidence="1" type="ORF">PBRASI_LOCUS11319</name>
</gene>
<organism evidence="1 2">
    <name type="scientific">Paraglomus brasilianum</name>
    <dbReference type="NCBI Taxonomy" id="144538"/>
    <lineage>
        <taxon>Eukaryota</taxon>
        <taxon>Fungi</taxon>
        <taxon>Fungi incertae sedis</taxon>
        <taxon>Mucoromycota</taxon>
        <taxon>Glomeromycotina</taxon>
        <taxon>Glomeromycetes</taxon>
        <taxon>Paraglomerales</taxon>
        <taxon>Paraglomeraceae</taxon>
        <taxon>Paraglomus</taxon>
    </lineage>
</organism>
<evidence type="ECO:0000313" key="1">
    <source>
        <dbReference type="EMBL" id="CAG8671331.1"/>
    </source>
</evidence>
<proteinExistence type="predicted"/>
<accession>A0A9N9EBZ8</accession>
<feature type="non-terminal residue" evidence="1">
    <location>
        <position position="110"/>
    </location>
</feature>
<keyword evidence="2" id="KW-1185">Reference proteome</keyword>
<evidence type="ECO:0000313" key="2">
    <source>
        <dbReference type="Proteomes" id="UP000789739"/>
    </source>
</evidence>
<dbReference type="OrthoDB" id="10484849at2759"/>
<protein>
    <submittedName>
        <fullName evidence="1">4451_t:CDS:1</fullName>
    </submittedName>
</protein>